<dbReference type="EMBL" id="CP013234">
    <property type="protein sequence ID" value="AMP04157.1"/>
    <property type="molecule type" value="Genomic_DNA"/>
</dbReference>
<proteinExistence type="predicted"/>
<dbReference type="Proteomes" id="UP000074561">
    <property type="component" value="Chromosome"/>
</dbReference>
<dbReference type="KEGG" id="cpra:CPter91_1784"/>
<evidence type="ECO:0000313" key="3">
    <source>
        <dbReference type="Proteomes" id="UP000074561"/>
    </source>
</evidence>
<sequence>MHFAKSTAAPKFGGEFLFSEKPDEKRRSSSKRVNGSASADRRGTFNA</sequence>
<organism evidence="2 3">
    <name type="scientific">Collimonas pratensis</name>
    <dbReference type="NCBI Taxonomy" id="279113"/>
    <lineage>
        <taxon>Bacteria</taxon>
        <taxon>Pseudomonadati</taxon>
        <taxon>Pseudomonadota</taxon>
        <taxon>Betaproteobacteria</taxon>
        <taxon>Burkholderiales</taxon>
        <taxon>Oxalobacteraceae</taxon>
        <taxon>Collimonas</taxon>
    </lineage>
</organism>
<feature type="compositionally biased region" description="Basic and acidic residues" evidence="1">
    <location>
        <begin position="18"/>
        <end position="27"/>
    </location>
</feature>
<protein>
    <submittedName>
        <fullName evidence="2">Uncharacterized protein</fullName>
    </submittedName>
</protein>
<dbReference type="PATRIC" id="fig|279113.9.peg.1769"/>
<accession>A0A127Q2C0</accession>
<reference evidence="2 3" key="1">
    <citation type="submission" date="2015-11" db="EMBL/GenBank/DDBJ databases">
        <title>Exploring the genomic traits of fungus-feeding bacterial genus Collimonas.</title>
        <authorList>
            <person name="Song C."/>
            <person name="Schmidt R."/>
            <person name="de Jager V."/>
            <person name="Krzyzanowska D."/>
            <person name="Jongedijk E."/>
            <person name="Cankar K."/>
            <person name="Beekwilder J."/>
            <person name="van Veen A."/>
            <person name="de Boer W."/>
            <person name="van Veen J.A."/>
            <person name="Garbeva P."/>
        </authorList>
    </citation>
    <scope>NUCLEOTIDE SEQUENCE [LARGE SCALE GENOMIC DNA]</scope>
    <source>
        <strain evidence="2 3">Ter91</strain>
    </source>
</reference>
<dbReference type="AlphaFoldDB" id="A0A127Q2C0"/>
<name>A0A127Q2C0_9BURK</name>
<evidence type="ECO:0000313" key="2">
    <source>
        <dbReference type="EMBL" id="AMP04157.1"/>
    </source>
</evidence>
<evidence type="ECO:0000256" key="1">
    <source>
        <dbReference type="SAM" id="MobiDB-lite"/>
    </source>
</evidence>
<feature type="region of interest" description="Disordered" evidence="1">
    <location>
        <begin position="1"/>
        <end position="47"/>
    </location>
</feature>
<gene>
    <name evidence="2" type="ORF">CPter91_1784</name>
</gene>